<reference evidence="2 3" key="1">
    <citation type="journal article" date="2019" name="Int. J. Syst. Evol. Microbiol.">
        <title>Anaerobacillus alkaliphilus sp. nov., a novel alkaliphilic and moderately halophilic bacterium.</title>
        <authorList>
            <person name="Borsodi A.K."/>
            <person name="Aszalos J.M."/>
            <person name="Bihari P."/>
            <person name="Nagy I."/>
            <person name="Schumann P."/>
            <person name="Sproer C."/>
            <person name="Kovacs A.L."/>
            <person name="Boka K."/>
            <person name="Dobosy P."/>
            <person name="Ovari M."/>
            <person name="Szili-Kovacs T."/>
            <person name="Toth E."/>
        </authorList>
    </citation>
    <scope>NUCLEOTIDE SEQUENCE [LARGE SCALE GENOMIC DNA]</scope>
    <source>
        <strain evidence="2 3">B16-10</strain>
    </source>
</reference>
<gene>
    <name evidence="2" type="ORF">DS745_21885</name>
</gene>
<dbReference type="AlphaFoldDB" id="A0A4Q0VNE9"/>
<evidence type="ECO:0000313" key="2">
    <source>
        <dbReference type="EMBL" id="RXI96370.1"/>
    </source>
</evidence>
<comment type="caution">
    <text evidence="2">The sequence shown here is derived from an EMBL/GenBank/DDBJ whole genome shotgun (WGS) entry which is preliminary data.</text>
</comment>
<feature type="domain" description="Beta-galactosidase C-terminal" evidence="1">
    <location>
        <begin position="30"/>
        <end position="87"/>
    </location>
</feature>
<dbReference type="GO" id="GO:0006012">
    <property type="term" value="P:galactose metabolic process"/>
    <property type="evidence" value="ECO:0007669"/>
    <property type="project" value="InterPro"/>
</dbReference>
<proteinExistence type="predicted"/>
<sequence>MGNCSTSKFLSVISKESWLRPAIQADLLDGVRAQIRTDGKHEFVFLMNFSSEKQWFVLNEDYIDMLNGVTVSGRIELQLHGVCVLKKEVSFK</sequence>
<keyword evidence="3" id="KW-1185">Reference proteome</keyword>
<dbReference type="OrthoDB" id="9800974at2"/>
<dbReference type="Pfam" id="PF08533">
    <property type="entry name" value="Glyco_hydro_42C"/>
    <property type="match status" value="1"/>
</dbReference>
<dbReference type="EMBL" id="QOUX01000047">
    <property type="protein sequence ID" value="RXI96370.1"/>
    <property type="molecule type" value="Genomic_DNA"/>
</dbReference>
<protein>
    <recommendedName>
        <fullName evidence="1">Beta-galactosidase C-terminal domain-containing protein</fullName>
    </recommendedName>
</protein>
<evidence type="ECO:0000259" key="1">
    <source>
        <dbReference type="Pfam" id="PF08533"/>
    </source>
</evidence>
<name>A0A4Q0VNE9_9BACI</name>
<accession>A0A4Q0VNE9</accession>
<dbReference type="InterPro" id="IPR013739">
    <property type="entry name" value="Beta_galactosidase_C"/>
</dbReference>
<organism evidence="2 3">
    <name type="scientific">Anaerobacillus alkaliphilus</name>
    <dbReference type="NCBI Taxonomy" id="1548597"/>
    <lineage>
        <taxon>Bacteria</taxon>
        <taxon>Bacillati</taxon>
        <taxon>Bacillota</taxon>
        <taxon>Bacilli</taxon>
        <taxon>Bacillales</taxon>
        <taxon>Bacillaceae</taxon>
        <taxon>Anaerobacillus</taxon>
    </lineage>
</organism>
<evidence type="ECO:0000313" key="3">
    <source>
        <dbReference type="Proteomes" id="UP000290649"/>
    </source>
</evidence>
<dbReference type="InterPro" id="IPR013780">
    <property type="entry name" value="Glyco_hydro_b"/>
</dbReference>
<dbReference type="GO" id="GO:0004565">
    <property type="term" value="F:beta-galactosidase activity"/>
    <property type="evidence" value="ECO:0007669"/>
    <property type="project" value="InterPro"/>
</dbReference>
<dbReference type="Proteomes" id="UP000290649">
    <property type="component" value="Unassembled WGS sequence"/>
</dbReference>
<dbReference type="Gene3D" id="2.60.40.1180">
    <property type="entry name" value="Golgi alpha-mannosidase II"/>
    <property type="match status" value="1"/>
</dbReference>